<sequence length="248" mass="28453">MPVLFASDSVSGIEVSCAGEKLHLELVSGSKVSIEEYYDMCLEMETHLGFAFSVITAVEDRVGTLSVTWPDMLDRIHIFQPETQVDFSLCVICMYLENIFTEDVTLSNCIMLKAAIDKLKRKITYDMKLAALLANGCEWLLNTLLAIHDLPTFDENLVLPHYGVAKPLMSVECDGLKELVKALYDTHAIMIINFPDSNEREIPVILESRRSSLNRLYENGNFFTRVLRLWWNSPDKRRSAYRLYHKYQ</sequence>
<keyword evidence="2" id="KW-1040">Host Golgi apparatus</keyword>
<keyword evidence="1" id="KW-0920">Virion tegument</keyword>
<evidence type="ECO:0000256" key="1">
    <source>
        <dbReference type="ARBA" id="ARBA00022580"/>
    </source>
</evidence>
<evidence type="ECO:0000256" key="4">
    <source>
        <dbReference type="ARBA" id="ARBA00023200"/>
    </source>
</evidence>
<evidence type="ECO:0000313" key="6">
    <source>
        <dbReference type="Proteomes" id="UP001144437"/>
    </source>
</evidence>
<dbReference type="GeneID" id="80540320"/>
<dbReference type="HAMAP" id="MF_04038">
    <property type="entry name" value="HSV_CEP1"/>
    <property type="match status" value="1"/>
</dbReference>
<keyword evidence="3" id="KW-0946">Virion</keyword>
<dbReference type="RefSeq" id="YP_010801609.1">
    <property type="nucleotide sequence ID" value="NC_076966.1"/>
</dbReference>
<dbReference type="EMBL" id="MK360902">
    <property type="protein sequence ID" value="QEG54097.1"/>
    <property type="molecule type" value="Genomic_DNA"/>
</dbReference>
<proteinExistence type="inferred from homology"/>
<keyword evidence="4" id="KW-1035">Host cytoplasm</keyword>
<dbReference type="Pfam" id="PF01677">
    <property type="entry name" value="Herpes_UL7"/>
    <property type="match status" value="1"/>
</dbReference>
<keyword evidence="6" id="KW-1185">Reference proteome</keyword>
<evidence type="ECO:0000256" key="3">
    <source>
        <dbReference type="ARBA" id="ARBA00022844"/>
    </source>
</evidence>
<evidence type="ECO:0000313" key="5">
    <source>
        <dbReference type="EMBL" id="QEG54097.1"/>
    </source>
</evidence>
<accession>A0A5B9RBV2</accession>
<protein>
    <submittedName>
        <fullName evidence="5">Cytoplasmic envelopment protein 1</fullName>
    </submittedName>
</protein>
<dbReference type="Proteomes" id="UP001144437">
    <property type="component" value="Segment"/>
</dbReference>
<evidence type="ECO:0000256" key="2">
    <source>
        <dbReference type="ARBA" id="ARBA00022812"/>
    </source>
</evidence>
<dbReference type="InterPro" id="IPR002600">
    <property type="entry name" value="Herpes_UL7"/>
</dbReference>
<organism evidence="5 6">
    <name type="scientific">Cacatuid alphaherpesvirus 2</name>
    <dbReference type="NCBI Taxonomy" id="2604840"/>
    <lineage>
        <taxon>Viruses</taxon>
        <taxon>Duplodnaviria</taxon>
        <taxon>Heunggongvirae</taxon>
        <taxon>Peploviricota</taxon>
        <taxon>Herviviricetes</taxon>
        <taxon>Herpesvirales</taxon>
        <taxon>Orthoherpesviridae</taxon>
        <taxon>Alphaherpesvirinae</taxon>
        <taxon>Iltovirus</taxon>
        <taxon>Iltovirus cacatuidalpha2</taxon>
    </lineage>
</organism>
<dbReference type="KEGG" id="vg:80540320"/>
<name>A0A5B9RBV2_9ALPH</name>
<reference evidence="5" key="1">
    <citation type="journal article" date="2019" name="Vet. Microbiol.">
        <title>Disease surveillance in wild Victorian cacatuids reveals co-infection with multiple agents and detection of novel avian viruses.</title>
        <authorList>
            <person name="Sutherland M."/>
            <person name="Sarker S."/>
            <person name="Vaz P.K."/>
            <person name="Legione A.R."/>
            <person name="Devlin J.M."/>
            <person name="Macwhirter P.L."/>
            <person name="Whiteley P.L."/>
            <person name="Raidal S.R."/>
        </authorList>
    </citation>
    <scope>NUCLEOTIDE SEQUENCE</scope>
    <source>
        <strain evidence="5">97-0001</strain>
    </source>
</reference>
<dbReference type="GO" id="GO:0044423">
    <property type="term" value="C:virion component"/>
    <property type="evidence" value="ECO:0007669"/>
    <property type="project" value="UniProtKB-KW"/>
</dbReference>